<feature type="compositionally biased region" description="Polar residues" evidence="1">
    <location>
        <begin position="204"/>
        <end position="216"/>
    </location>
</feature>
<feature type="compositionally biased region" description="Polar residues" evidence="1">
    <location>
        <begin position="153"/>
        <end position="184"/>
    </location>
</feature>
<protein>
    <submittedName>
        <fullName evidence="3">Uncharacterized protein</fullName>
    </submittedName>
</protein>
<dbReference type="AlphaFoldDB" id="A0A137NVA5"/>
<evidence type="ECO:0000313" key="3">
    <source>
        <dbReference type="EMBL" id="KXN66697.1"/>
    </source>
</evidence>
<feature type="transmembrane region" description="Helical" evidence="2">
    <location>
        <begin position="56"/>
        <end position="77"/>
    </location>
</feature>
<proteinExistence type="predicted"/>
<accession>A0A137NVA5</accession>
<organism evidence="3 4">
    <name type="scientific">Conidiobolus coronatus (strain ATCC 28846 / CBS 209.66 / NRRL 28638)</name>
    <name type="common">Delacroixia coronata</name>
    <dbReference type="NCBI Taxonomy" id="796925"/>
    <lineage>
        <taxon>Eukaryota</taxon>
        <taxon>Fungi</taxon>
        <taxon>Fungi incertae sedis</taxon>
        <taxon>Zoopagomycota</taxon>
        <taxon>Entomophthoromycotina</taxon>
        <taxon>Entomophthoromycetes</taxon>
        <taxon>Entomophthorales</taxon>
        <taxon>Ancylistaceae</taxon>
        <taxon>Conidiobolus</taxon>
    </lineage>
</organism>
<evidence type="ECO:0000256" key="2">
    <source>
        <dbReference type="SAM" id="Phobius"/>
    </source>
</evidence>
<sequence length="216" mass="24604">MSICDLKCSGKQICQFDYDSNSGSKQLVMMCKDPSYDQSSVIGNGSGNEGVSSLNLVIICLVVLTVIITFLGFIFIYKLRKKRKSEALHKENRRRVMIQMMKEPIPSISESRSYDFSLLPYYMPNNQSILNEHSKHVDSNRSFQSIIYMNPESTTSPQESRLSSLSPPTNNQNSYHRVSSQYYTTYDLDLEKSTSTEQTTSEKPNQSQLSKETTNK</sequence>
<keyword evidence="2" id="KW-0472">Membrane</keyword>
<gene>
    <name evidence="3" type="ORF">CONCODRAFT_80415</name>
</gene>
<name>A0A137NVA5_CONC2</name>
<dbReference type="EMBL" id="KQ964697">
    <property type="protein sequence ID" value="KXN66697.1"/>
    <property type="molecule type" value="Genomic_DNA"/>
</dbReference>
<keyword evidence="2" id="KW-0812">Transmembrane</keyword>
<feature type="region of interest" description="Disordered" evidence="1">
    <location>
        <begin position="153"/>
        <end position="216"/>
    </location>
</feature>
<evidence type="ECO:0000256" key="1">
    <source>
        <dbReference type="SAM" id="MobiDB-lite"/>
    </source>
</evidence>
<evidence type="ECO:0000313" key="4">
    <source>
        <dbReference type="Proteomes" id="UP000070444"/>
    </source>
</evidence>
<dbReference type="Proteomes" id="UP000070444">
    <property type="component" value="Unassembled WGS sequence"/>
</dbReference>
<keyword evidence="2" id="KW-1133">Transmembrane helix</keyword>
<reference evidence="3 4" key="1">
    <citation type="journal article" date="2015" name="Genome Biol. Evol.">
        <title>Phylogenomic analyses indicate that early fungi evolved digesting cell walls of algal ancestors of land plants.</title>
        <authorList>
            <person name="Chang Y."/>
            <person name="Wang S."/>
            <person name="Sekimoto S."/>
            <person name="Aerts A.L."/>
            <person name="Choi C."/>
            <person name="Clum A."/>
            <person name="LaButti K.M."/>
            <person name="Lindquist E.A."/>
            <person name="Yee Ngan C."/>
            <person name="Ohm R.A."/>
            <person name="Salamov A.A."/>
            <person name="Grigoriev I.V."/>
            <person name="Spatafora J.W."/>
            <person name="Berbee M.L."/>
        </authorList>
    </citation>
    <scope>NUCLEOTIDE SEQUENCE [LARGE SCALE GENOMIC DNA]</scope>
    <source>
        <strain evidence="3 4">NRRL 28638</strain>
    </source>
</reference>
<keyword evidence="4" id="KW-1185">Reference proteome</keyword>